<dbReference type="InterPro" id="IPR038765">
    <property type="entry name" value="Papain-like_cys_pep_sf"/>
</dbReference>
<dbReference type="SMART" id="SM00720">
    <property type="entry name" value="calpain_III"/>
    <property type="match status" value="1"/>
</dbReference>
<keyword evidence="18" id="KW-1185">Reference proteome</keyword>
<dbReference type="EC" id="3.4.22.53" evidence="5"/>
<keyword evidence="9" id="KW-0677">Repeat</keyword>
<protein>
    <recommendedName>
        <fullName evidence="5">calpain-2</fullName>
        <ecNumber evidence="5">3.4.22.53</ecNumber>
    </recommendedName>
</protein>
<evidence type="ECO:0000256" key="14">
    <source>
        <dbReference type="PROSITE-ProRule" id="PRU00239"/>
    </source>
</evidence>
<dbReference type="SUPFAM" id="SSF47473">
    <property type="entry name" value="EF-hand"/>
    <property type="match status" value="1"/>
</dbReference>
<dbReference type="Gene3D" id="2.60.120.380">
    <property type="match status" value="1"/>
</dbReference>
<evidence type="ECO:0000256" key="13">
    <source>
        <dbReference type="PIRSR" id="PIRSR622684-1"/>
    </source>
</evidence>
<comment type="similarity">
    <text evidence="4">Belongs to the peptidase C2 family.</text>
</comment>
<dbReference type="InterPro" id="IPR011992">
    <property type="entry name" value="EF-hand-dom_pair"/>
</dbReference>
<dbReference type="GO" id="GO:0046872">
    <property type="term" value="F:metal ion binding"/>
    <property type="evidence" value="ECO:0007669"/>
    <property type="project" value="UniProtKB-KW"/>
</dbReference>
<evidence type="ECO:0000313" key="17">
    <source>
        <dbReference type="EMBL" id="KAL3066182.1"/>
    </source>
</evidence>
<dbReference type="InterPro" id="IPR036213">
    <property type="entry name" value="Calpain_III_sf"/>
</dbReference>
<dbReference type="Pfam" id="PF00648">
    <property type="entry name" value="Peptidase_C2"/>
    <property type="match status" value="1"/>
</dbReference>
<evidence type="ECO:0000256" key="1">
    <source>
        <dbReference type="ARBA" id="ARBA00001223"/>
    </source>
</evidence>
<feature type="domain" description="EF-hand" evidence="16">
    <location>
        <begin position="594"/>
        <end position="629"/>
    </location>
</feature>
<reference evidence="17 18" key="2">
    <citation type="journal article" date="2024" name="G3 (Bethesda)">
        <title>The genome of the cryopelagic Antarctic bald notothen, Trematomus borchgrevinki.</title>
        <authorList>
            <person name="Rayamajhi N."/>
            <person name="Rivera-Colon A.G."/>
            <person name="Minhas B.F."/>
            <person name="Cheng C.C."/>
            <person name="Catchen J.M."/>
        </authorList>
    </citation>
    <scope>NUCLEOTIDE SEQUENCE [LARGE SCALE GENOMIC DNA]</scope>
    <source>
        <strain evidence="17">AGRC-2024</strain>
    </source>
</reference>
<accession>A0ABD2HJF4</accession>
<dbReference type="PROSITE" id="PS50222">
    <property type="entry name" value="EF_HAND_2"/>
    <property type="match status" value="1"/>
</dbReference>
<evidence type="ECO:0000313" key="18">
    <source>
        <dbReference type="Proteomes" id="UP001619887"/>
    </source>
</evidence>
<dbReference type="PROSITE" id="PS50203">
    <property type="entry name" value="CALPAIN_CAT"/>
    <property type="match status" value="1"/>
</dbReference>
<name>A0ABD2HJF4_PAGBO</name>
<keyword evidence="12" id="KW-0106">Calcium</keyword>
<feature type="active site" evidence="13 14">
    <location>
        <position position="104"/>
    </location>
</feature>
<dbReference type="PRINTS" id="PR00704">
    <property type="entry name" value="CALPAIN"/>
</dbReference>
<dbReference type="FunFam" id="3.90.70.10:FF:000001">
    <property type="entry name" value="Calpain-1 catalytic subunit"/>
    <property type="match status" value="1"/>
</dbReference>
<dbReference type="InterPro" id="IPR018247">
    <property type="entry name" value="EF_Hand_1_Ca_BS"/>
</dbReference>
<dbReference type="PANTHER" id="PTHR10183">
    <property type="entry name" value="CALPAIN"/>
    <property type="match status" value="1"/>
</dbReference>
<dbReference type="Pfam" id="PF13833">
    <property type="entry name" value="EF-hand_8"/>
    <property type="match status" value="1"/>
</dbReference>
<evidence type="ECO:0000256" key="7">
    <source>
        <dbReference type="ARBA" id="ARBA00022670"/>
    </source>
</evidence>
<dbReference type="AlphaFoldDB" id="A0ABD2HJF4"/>
<keyword evidence="11 14" id="KW-0788">Thiol protease</keyword>
<evidence type="ECO:0000256" key="9">
    <source>
        <dbReference type="ARBA" id="ARBA00022737"/>
    </source>
</evidence>
<dbReference type="InterPro" id="IPR000169">
    <property type="entry name" value="Pept_cys_AS"/>
</dbReference>
<dbReference type="SUPFAM" id="SSF49758">
    <property type="entry name" value="Calpain large subunit, middle domain (domain III)"/>
    <property type="match status" value="1"/>
</dbReference>
<dbReference type="PANTHER" id="PTHR10183:SF409">
    <property type="entry name" value="CALPAIN-8"/>
    <property type="match status" value="1"/>
</dbReference>
<sequence length="692" mass="77513">MASTAADLARLKTREEEEGSLKAVQFQQQDFQQLRAESLNSGELFCDPVFPADCESLGFNTLGRYSSRTRGIEWKRPTELSSDPQFIVDGAKRTDICQGALGDCWLLAALASLTLDPQILDRVVPPGQSFSSQYAGIFHFQFWQFGEWVDVVIDDRLPVKDGELLFVHSAEGREFWSALLEKAYAKVSGSYEALSGGSSLEGFEDFTGGISESYDLKEAPPSLFHIMRRGLRLGSLMGCSIDISSSSETEAVTGQKLVKGHAYSITAVRQVHHCGSLVELLRIRNPWGQVEWTGAWSDGSKQWDGVVEKDLDHSADDGEFWMCYADFLRQFSRLDICNLSPDALSGEGRGLWRYSQFEGVWRVGSTAGGCRNYPATFCSNPQFLVRLLEEDEGLQEGEEGCTLILGLLQRDARRERRYGGDLNTIGFSIYRVPPQCKGHVGPDLLLGEAAVSRSRSFINLREVSERFLLPPGEYAVIPSTFEPHRRGSFLLRVFTEKQAHTSPLEEQLTADVQESDDEEGDVDPHFRRLFLQISGNDSEVSVSELQHILDRVVSQRSDVKTDGFSLQTCRDIINLLDTDGSGKLDLKEFHCLWTRVQKYLEVFQRFDSDASGTMSSHEMRAAVTAAGLQVNSVLLQQIVSRFSDQSFSVDFDSFLGCLIRLQLLLKMFKTLDVKKEGKIHLDLQQWLCLAIS</sequence>
<comment type="caution">
    <text evidence="17">The sequence shown here is derived from an EMBL/GenBank/DDBJ whole genome shotgun (WGS) entry which is preliminary data.</text>
</comment>
<comment type="subcellular location">
    <subcellularLocation>
        <location evidence="3">Cytoplasm</location>
    </subcellularLocation>
</comment>
<dbReference type="FunFam" id="1.10.238.10:FF:000099">
    <property type="entry name" value="calpain-2 catalytic subunit"/>
    <property type="match status" value="1"/>
</dbReference>
<dbReference type="EMBL" id="JBIYXZ010002068">
    <property type="protein sequence ID" value="KAL3066182.1"/>
    <property type="molecule type" value="Genomic_DNA"/>
</dbReference>
<dbReference type="Proteomes" id="UP001619887">
    <property type="component" value="Unassembled WGS sequence"/>
</dbReference>
<dbReference type="SMART" id="SM00054">
    <property type="entry name" value="EFh"/>
    <property type="match status" value="2"/>
</dbReference>
<dbReference type="InterPro" id="IPR001300">
    <property type="entry name" value="Peptidase_C2_calpain_cat"/>
</dbReference>
<keyword evidence="8" id="KW-0479">Metal-binding</keyword>
<evidence type="ECO:0000256" key="10">
    <source>
        <dbReference type="ARBA" id="ARBA00022801"/>
    </source>
</evidence>
<dbReference type="SMART" id="SM00230">
    <property type="entry name" value="CysPc"/>
    <property type="match status" value="1"/>
</dbReference>
<comment type="catalytic activity">
    <reaction evidence="1">
        <text>Broad endopeptidase specificity.</text>
        <dbReference type="EC" id="3.4.22.53"/>
    </reaction>
</comment>
<dbReference type="GO" id="GO:0006508">
    <property type="term" value="P:proteolysis"/>
    <property type="evidence" value="ECO:0007669"/>
    <property type="project" value="UniProtKB-KW"/>
</dbReference>
<evidence type="ECO:0000256" key="8">
    <source>
        <dbReference type="ARBA" id="ARBA00022723"/>
    </source>
</evidence>
<dbReference type="PROSITE" id="PS00139">
    <property type="entry name" value="THIOL_PROTEASE_CYS"/>
    <property type="match status" value="1"/>
</dbReference>
<evidence type="ECO:0000256" key="2">
    <source>
        <dbReference type="ARBA" id="ARBA00001913"/>
    </source>
</evidence>
<dbReference type="InterPro" id="IPR002048">
    <property type="entry name" value="EF_hand_dom"/>
</dbReference>
<dbReference type="InterPro" id="IPR033883">
    <property type="entry name" value="C2_III"/>
</dbReference>
<evidence type="ECO:0000259" key="15">
    <source>
        <dbReference type="PROSITE" id="PS50203"/>
    </source>
</evidence>
<evidence type="ECO:0000256" key="4">
    <source>
        <dbReference type="ARBA" id="ARBA00007623"/>
    </source>
</evidence>
<dbReference type="CDD" id="cd00214">
    <property type="entry name" value="Calpain_III"/>
    <property type="match status" value="1"/>
</dbReference>
<dbReference type="Gene3D" id="1.10.238.10">
    <property type="entry name" value="EF-hand"/>
    <property type="match status" value="1"/>
</dbReference>
<keyword evidence="10 14" id="KW-0378">Hydrolase</keyword>
<dbReference type="FunFam" id="2.60.120.380:FF:000001">
    <property type="entry name" value="Calpain-1 catalytic subunit"/>
    <property type="match status" value="1"/>
</dbReference>
<feature type="active site" evidence="13 14">
    <location>
        <position position="261"/>
    </location>
</feature>
<dbReference type="CDD" id="cd00044">
    <property type="entry name" value="CysPc"/>
    <property type="match status" value="1"/>
</dbReference>
<gene>
    <name evidence="17" type="ORF">OYC64_016182</name>
</gene>
<dbReference type="InterPro" id="IPR022682">
    <property type="entry name" value="Calpain_domain_III"/>
</dbReference>
<evidence type="ECO:0000256" key="3">
    <source>
        <dbReference type="ARBA" id="ARBA00004496"/>
    </source>
</evidence>
<feature type="active site" evidence="13 14">
    <location>
        <position position="285"/>
    </location>
</feature>
<dbReference type="SUPFAM" id="SSF54001">
    <property type="entry name" value="Cysteine proteinases"/>
    <property type="match status" value="1"/>
</dbReference>
<dbReference type="Gene3D" id="3.90.70.10">
    <property type="entry name" value="Cysteine proteinases"/>
    <property type="match status" value="1"/>
</dbReference>
<dbReference type="Pfam" id="PF01067">
    <property type="entry name" value="Calpain_III"/>
    <property type="match status" value="1"/>
</dbReference>
<keyword evidence="6" id="KW-0963">Cytoplasm</keyword>
<evidence type="ECO:0000256" key="6">
    <source>
        <dbReference type="ARBA" id="ARBA00022490"/>
    </source>
</evidence>
<comment type="cofactor">
    <cofactor evidence="2">
        <name>Ca(2+)</name>
        <dbReference type="ChEBI" id="CHEBI:29108"/>
    </cofactor>
</comment>
<dbReference type="InterPro" id="IPR022683">
    <property type="entry name" value="Calpain_III"/>
</dbReference>
<proteinExistence type="inferred from homology"/>
<evidence type="ECO:0000256" key="11">
    <source>
        <dbReference type="ARBA" id="ARBA00022807"/>
    </source>
</evidence>
<dbReference type="InterPro" id="IPR022684">
    <property type="entry name" value="Calpain_cysteine_protease"/>
</dbReference>
<dbReference type="PROSITE" id="PS00018">
    <property type="entry name" value="EF_HAND_1"/>
    <property type="match status" value="1"/>
</dbReference>
<organism evidence="17 18">
    <name type="scientific">Pagothenia borchgrevinki</name>
    <name type="common">Bald rockcod</name>
    <name type="synonym">Trematomus borchgrevinki</name>
    <dbReference type="NCBI Taxonomy" id="8213"/>
    <lineage>
        <taxon>Eukaryota</taxon>
        <taxon>Metazoa</taxon>
        <taxon>Chordata</taxon>
        <taxon>Craniata</taxon>
        <taxon>Vertebrata</taxon>
        <taxon>Euteleostomi</taxon>
        <taxon>Actinopterygii</taxon>
        <taxon>Neopterygii</taxon>
        <taxon>Teleostei</taxon>
        <taxon>Neoteleostei</taxon>
        <taxon>Acanthomorphata</taxon>
        <taxon>Eupercaria</taxon>
        <taxon>Perciformes</taxon>
        <taxon>Notothenioidei</taxon>
        <taxon>Nototheniidae</taxon>
        <taxon>Pagothenia</taxon>
    </lineage>
</organism>
<dbReference type="GO" id="GO:0004198">
    <property type="term" value="F:calcium-dependent cysteine-type endopeptidase activity"/>
    <property type="evidence" value="ECO:0007669"/>
    <property type="project" value="UniProtKB-EC"/>
</dbReference>
<reference evidence="17 18" key="1">
    <citation type="journal article" date="2022" name="G3 (Bethesda)">
        <title>Evaluating Illumina-, Nanopore-, and PacBio-based genome assembly strategies with the bald notothen, Trematomus borchgrevinki.</title>
        <authorList>
            <person name="Rayamajhi N."/>
            <person name="Cheng C.C."/>
            <person name="Catchen J.M."/>
        </authorList>
    </citation>
    <scope>NUCLEOTIDE SEQUENCE [LARGE SCALE GENOMIC DNA]</scope>
    <source>
        <strain evidence="17">AGRC-2024</strain>
    </source>
</reference>
<evidence type="ECO:0000256" key="5">
    <source>
        <dbReference type="ARBA" id="ARBA00012481"/>
    </source>
</evidence>
<dbReference type="GO" id="GO:0005737">
    <property type="term" value="C:cytoplasm"/>
    <property type="evidence" value="ECO:0007669"/>
    <property type="project" value="UniProtKB-SubCell"/>
</dbReference>
<evidence type="ECO:0000256" key="12">
    <source>
        <dbReference type="ARBA" id="ARBA00022837"/>
    </source>
</evidence>
<evidence type="ECO:0000259" key="16">
    <source>
        <dbReference type="PROSITE" id="PS50222"/>
    </source>
</evidence>
<keyword evidence="7 14" id="KW-0645">Protease</keyword>
<feature type="domain" description="Calpain catalytic" evidence="15">
    <location>
        <begin position="44"/>
        <end position="340"/>
    </location>
</feature>